<dbReference type="OMA" id="FQPTTCE"/>
<dbReference type="PROSITE" id="PS50850">
    <property type="entry name" value="MFS"/>
    <property type="match status" value="1"/>
</dbReference>
<evidence type="ECO:0000313" key="8">
    <source>
        <dbReference type="EMBL" id="EFO15887.2"/>
    </source>
</evidence>
<dbReference type="Pfam" id="PF00083">
    <property type="entry name" value="Sugar_tr"/>
    <property type="match status" value="1"/>
</dbReference>
<reference evidence="8" key="1">
    <citation type="submission" date="2012-04" db="EMBL/GenBank/DDBJ databases">
        <title>The Genome Sequence of Loa loa.</title>
        <authorList>
            <consortium name="The Broad Institute Genome Sequencing Platform"/>
            <consortium name="Broad Institute Genome Sequencing Center for Infectious Disease"/>
            <person name="Nutman T.B."/>
            <person name="Fink D.L."/>
            <person name="Russ C."/>
            <person name="Young S."/>
            <person name="Zeng Q."/>
            <person name="Gargeya S."/>
            <person name="Alvarado L."/>
            <person name="Berlin A."/>
            <person name="Chapman S.B."/>
            <person name="Chen Z."/>
            <person name="Freedman E."/>
            <person name="Gellesch M."/>
            <person name="Goldberg J."/>
            <person name="Griggs A."/>
            <person name="Gujja S."/>
            <person name="Heilman E.R."/>
            <person name="Heiman D."/>
            <person name="Howarth C."/>
            <person name="Mehta T."/>
            <person name="Neiman D."/>
            <person name="Pearson M."/>
            <person name="Roberts A."/>
            <person name="Saif S."/>
            <person name="Shea T."/>
            <person name="Shenoy N."/>
            <person name="Sisk P."/>
            <person name="Stolte C."/>
            <person name="Sykes S."/>
            <person name="White J."/>
            <person name="Yandava C."/>
            <person name="Haas B."/>
            <person name="Henn M.R."/>
            <person name="Nusbaum C."/>
            <person name="Birren B."/>
        </authorList>
    </citation>
    <scope>NUCLEOTIDE SEQUENCE [LARGE SCALE GENOMIC DNA]</scope>
</reference>
<dbReference type="InterPro" id="IPR005828">
    <property type="entry name" value="MFS_sugar_transport-like"/>
</dbReference>
<dbReference type="InterPro" id="IPR020846">
    <property type="entry name" value="MFS_dom"/>
</dbReference>
<dbReference type="GO" id="GO:0016324">
    <property type="term" value="C:apical plasma membrane"/>
    <property type="evidence" value="ECO:0007669"/>
    <property type="project" value="TreeGrafter"/>
</dbReference>
<keyword evidence="5 6" id="KW-0472">Membrane</keyword>
<dbReference type="GO" id="GO:0005366">
    <property type="term" value="F:myo-inositol:proton symporter activity"/>
    <property type="evidence" value="ECO:0007669"/>
    <property type="project" value="TreeGrafter"/>
</dbReference>
<feature type="transmembrane region" description="Helical" evidence="6">
    <location>
        <begin position="115"/>
        <end position="134"/>
    </location>
</feature>
<dbReference type="InterPro" id="IPR036259">
    <property type="entry name" value="MFS_trans_sf"/>
</dbReference>
<feature type="transmembrane region" description="Helical" evidence="6">
    <location>
        <begin position="46"/>
        <end position="66"/>
    </location>
</feature>
<feature type="transmembrane region" description="Helical" evidence="6">
    <location>
        <begin position="78"/>
        <end position="95"/>
    </location>
</feature>
<dbReference type="PANTHER" id="PTHR48020">
    <property type="entry name" value="PROTON MYO-INOSITOL COTRANSPORTER"/>
    <property type="match status" value="1"/>
</dbReference>
<dbReference type="InParanoid" id="A0A1S0TLZ0"/>
<evidence type="ECO:0000256" key="4">
    <source>
        <dbReference type="ARBA" id="ARBA00022989"/>
    </source>
</evidence>
<protein>
    <recommendedName>
        <fullName evidence="7">Major facilitator superfamily (MFS) profile domain-containing protein</fullName>
    </recommendedName>
</protein>
<organism evidence="8">
    <name type="scientific">Loa loa</name>
    <name type="common">Eye worm</name>
    <name type="synonym">Filaria loa</name>
    <dbReference type="NCBI Taxonomy" id="7209"/>
    <lineage>
        <taxon>Eukaryota</taxon>
        <taxon>Metazoa</taxon>
        <taxon>Ecdysozoa</taxon>
        <taxon>Nematoda</taxon>
        <taxon>Chromadorea</taxon>
        <taxon>Rhabditida</taxon>
        <taxon>Spirurina</taxon>
        <taxon>Spiruromorpha</taxon>
        <taxon>Filarioidea</taxon>
        <taxon>Onchocercidae</taxon>
        <taxon>Loa</taxon>
    </lineage>
</organism>
<sequence>MIFSYCLPIEQQANVIEAQSLIGPCSSTNSSIWYDWMNDFCATKHVVLLLIPLAIFIVFFACGYAPSSWVINAEIYPMWARSICVSIAAACNWFFDIVASTSFILLMRNFGTDSAFFIYAALTMVAFVFFFIFLSETKGTSLEDLERMANVNQEPITPYPLCSSSLFQPLKCEQMQTFK</sequence>
<dbReference type="InterPro" id="IPR050814">
    <property type="entry name" value="Myo-inositol_Transporter"/>
</dbReference>
<keyword evidence="3 6" id="KW-0812">Transmembrane</keyword>
<keyword evidence="4 6" id="KW-1133">Transmembrane helix</keyword>
<dbReference type="Gene3D" id="1.20.1250.20">
    <property type="entry name" value="MFS general substrate transporter like domains"/>
    <property type="match status" value="1"/>
</dbReference>
<dbReference type="RefSeq" id="XP_003148181.2">
    <property type="nucleotide sequence ID" value="XM_003148133.2"/>
</dbReference>
<keyword evidence="2" id="KW-0813">Transport</keyword>
<evidence type="ECO:0000256" key="2">
    <source>
        <dbReference type="ARBA" id="ARBA00022448"/>
    </source>
</evidence>
<evidence type="ECO:0000259" key="7">
    <source>
        <dbReference type="PROSITE" id="PS50850"/>
    </source>
</evidence>
<feature type="domain" description="Major facilitator superfamily (MFS) profile" evidence="7">
    <location>
        <begin position="1"/>
        <end position="138"/>
    </location>
</feature>
<dbReference type="SUPFAM" id="SSF103473">
    <property type="entry name" value="MFS general substrate transporter"/>
    <property type="match status" value="1"/>
</dbReference>
<evidence type="ECO:0000256" key="3">
    <source>
        <dbReference type="ARBA" id="ARBA00022692"/>
    </source>
</evidence>
<evidence type="ECO:0000256" key="1">
    <source>
        <dbReference type="ARBA" id="ARBA00004141"/>
    </source>
</evidence>
<dbReference type="EMBL" id="JH712076">
    <property type="protein sequence ID" value="EFO15887.2"/>
    <property type="molecule type" value="Genomic_DNA"/>
</dbReference>
<name>A0A1S0TLZ0_LOALO</name>
<evidence type="ECO:0000256" key="6">
    <source>
        <dbReference type="SAM" id="Phobius"/>
    </source>
</evidence>
<accession>A0A1S0TLZ0</accession>
<evidence type="ECO:0000256" key="5">
    <source>
        <dbReference type="ARBA" id="ARBA00023136"/>
    </source>
</evidence>
<dbReference type="CTD" id="9950085"/>
<dbReference type="GeneID" id="9950085"/>
<dbReference type="AlphaFoldDB" id="A0A1S0TLZ0"/>
<dbReference type="OrthoDB" id="6339427at2759"/>
<dbReference type="KEGG" id="loa:LOAG_12620"/>
<proteinExistence type="predicted"/>
<comment type="subcellular location">
    <subcellularLocation>
        <location evidence="1">Membrane</location>
        <topology evidence="1">Multi-pass membrane protein</topology>
    </subcellularLocation>
</comment>
<gene>
    <name evidence="8" type="ORF">LOAG_12620</name>
</gene>
<dbReference type="PANTHER" id="PTHR48020:SF12">
    <property type="entry name" value="PROTON MYO-INOSITOL COTRANSPORTER"/>
    <property type="match status" value="1"/>
</dbReference>